<dbReference type="GO" id="GO:0005085">
    <property type="term" value="F:guanyl-nucleotide exchange factor activity"/>
    <property type="evidence" value="ECO:0007669"/>
    <property type="project" value="UniProtKB-KW"/>
</dbReference>
<evidence type="ECO:0000256" key="6">
    <source>
        <dbReference type="ARBA" id="ARBA00023136"/>
    </source>
</evidence>
<feature type="compositionally biased region" description="Polar residues" evidence="7">
    <location>
        <begin position="784"/>
        <end position="797"/>
    </location>
</feature>
<dbReference type="GO" id="GO:0005829">
    <property type="term" value="C:cytosol"/>
    <property type="evidence" value="ECO:0007669"/>
    <property type="project" value="TreeGrafter"/>
</dbReference>
<dbReference type="PROSITE" id="PS51205">
    <property type="entry name" value="VPS9"/>
    <property type="match status" value="1"/>
</dbReference>
<keyword evidence="4" id="KW-0254">Endocytosis</keyword>
<gene>
    <name evidence="8" type="ORF">OFUS_LOCUS12999</name>
</gene>
<organism evidence="8 9">
    <name type="scientific">Owenia fusiformis</name>
    <name type="common">Polychaete worm</name>
    <dbReference type="NCBI Taxonomy" id="6347"/>
    <lineage>
        <taxon>Eukaryota</taxon>
        <taxon>Metazoa</taxon>
        <taxon>Spiralia</taxon>
        <taxon>Lophotrochozoa</taxon>
        <taxon>Annelida</taxon>
        <taxon>Polychaeta</taxon>
        <taxon>Sedentaria</taxon>
        <taxon>Canalipalpata</taxon>
        <taxon>Sabellida</taxon>
        <taxon>Oweniida</taxon>
        <taxon>Oweniidae</taxon>
        <taxon>Owenia</taxon>
    </lineage>
</organism>
<dbReference type="CDD" id="cd05129">
    <property type="entry name" value="RasGAP_RAP6"/>
    <property type="match status" value="1"/>
</dbReference>
<dbReference type="SUPFAM" id="SSF48350">
    <property type="entry name" value="GTPase activation domain, GAP"/>
    <property type="match status" value="1"/>
</dbReference>
<evidence type="ECO:0000256" key="4">
    <source>
        <dbReference type="ARBA" id="ARBA00022583"/>
    </source>
</evidence>
<dbReference type="PROSITE" id="PS50018">
    <property type="entry name" value="RAS_GTPASE_ACTIV_2"/>
    <property type="match status" value="1"/>
</dbReference>
<evidence type="ECO:0000256" key="3">
    <source>
        <dbReference type="ARBA" id="ARBA00022468"/>
    </source>
</evidence>
<dbReference type="SMART" id="SM00167">
    <property type="entry name" value="VPS9"/>
    <property type="match status" value="1"/>
</dbReference>
<dbReference type="Gene3D" id="1.10.506.10">
    <property type="entry name" value="GTPase Activation - p120gap, domain 1"/>
    <property type="match status" value="1"/>
</dbReference>
<feature type="compositionally biased region" description="Basic and acidic residues" evidence="7">
    <location>
        <begin position="957"/>
        <end position="967"/>
    </location>
</feature>
<evidence type="ECO:0000256" key="5">
    <source>
        <dbReference type="ARBA" id="ARBA00022658"/>
    </source>
</evidence>
<dbReference type="Pfam" id="PF18151">
    <property type="entry name" value="DUF5601"/>
    <property type="match status" value="1"/>
</dbReference>
<dbReference type="EMBL" id="CAIIXF020000006">
    <property type="protein sequence ID" value="CAH1787256.1"/>
    <property type="molecule type" value="Genomic_DNA"/>
</dbReference>
<feature type="compositionally biased region" description="Acidic residues" evidence="7">
    <location>
        <begin position="765"/>
        <end position="782"/>
    </location>
</feature>
<protein>
    <submittedName>
        <fullName evidence="8">Uncharacterized protein</fullName>
    </submittedName>
</protein>
<dbReference type="OrthoDB" id="10264848at2759"/>
<feature type="compositionally biased region" description="Basic and acidic residues" evidence="7">
    <location>
        <begin position="1168"/>
        <end position="1187"/>
    </location>
</feature>
<dbReference type="GO" id="GO:0031267">
    <property type="term" value="F:small GTPase binding"/>
    <property type="evidence" value="ECO:0007669"/>
    <property type="project" value="TreeGrafter"/>
</dbReference>
<dbReference type="InterPro" id="IPR008936">
    <property type="entry name" value="Rho_GTPase_activation_prot"/>
</dbReference>
<comment type="caution">
    <text evidence="8">The sequence shown here is derived from an EMBL/GenBank/DDBJ whole genome shotgun (WGS) entry which is preliminary data.</text>
</comment>
<keyword evidence="5" id="KW-0344">Guanine-nucleotide releasing factor</keyword>
<dbReference type="PANTHER" id="PTHR23101:SF25">
    <property type="entry name" value="GTPASE-ACTIVATING PROTEIN AND VPS9 DOMAIN-CONTAINING PROTEIN 1"/>
    <property type="match status" value="1"/>
</dbReference>
<dbReference type="InterPro" id="IPR041545">
    <property type="entry name" value="DUF5601"/>
</dbReference>
<evidence type="ECO:0000313" key="8">
    <source>
        <dbReference type="EMBL" id="CAH1787256.1"/>
    </source>
</evidence>
<dbReference type="PANTHER" id="PTHR23101">
    <property type="entry name" value="RAB GDP/GTP EXCHANGE FACTOR"/>
    <property type="match status" value="1"/>
</dbReference>
<feature type="region of interest" description="Disordered" evidence="7">
    <location>
        <begin position="554"/>
        <end position="578"/>
    </location>
</feature>
<dbReference type="GO" id="GO:0030139">
    <property type="term" value="C:endocytic vesicle"/>
    <property type="evidence" value="ECO:0007669"/>
    <property type="project" value="TreeGrafter"/>
</dbReference>
<comment type="subcellular location">
    <subcellularLocation>
        <location evidence="1">Membrane</location>
        <topology evidence="1">Peripheral membrane protein</topology>
    </subcellularLocation>
</comment>
<accession>A0A8J1TZ08</accession>
<dbReference type="InterPro" id="IPR001936">
    <property type="entry name" value="RasGAP_dom"/>
</dbReference>
<dbReference type="GO" id="GO:0006897">
    <property type="term" value="P:endocytosis"/>
    <property type="evidence" value="ECO:0007669"/>
    <property type="project" value="UniProtKB-KW"/>
</dbReference>
<sequence length="1711" mass="191574">MATHFELIELARHLKQERLFVSSEKEQLQSLNEQVAKTAQTLYHVSWIGRQQRQNLDQLILNSREVSPATCCHNANMLELSNFVDAYKHLSYHESKYGEFLKQFRENPRMIAACLVQGEQLDVTTMQNIVHIVVTSLYANGVMPEDENYLLQVLKSLIEFQLAKSSNPRRMLRKGSCAFSRVFKLLNEGQFSAKLFLTAALHNPVMRLLMEDEWFYDIDPDKALVRFPQAERIRRFGQPGTVSYTENLNKYRQFTNEKLVQMTNRFILSIKNNLYCFPQSLCWLVSQLYHMINKSNNVDTAEARAMCADLVFTLFICPAICDPEPYGITSDTPLSYIARHNLMQVAQILQVLAISKWDEIDPKLRDLYSRFEQGCMSSLLDSMLECSVSDMPPQASTQLYGLERSAMLMTPSNLQTLMTFLSQVQQSFEPEEENRKTLEDLLSGVPPPSALQVSQTNTPCGTPPGTPGERTRKQHKSLKKKLSLAPPAIGSGGLDDSTAGDTSLIDGTSVDSFNMNQEDVIVITLDQNTECPGMLSEEKVLSMDNEMRPRRVKYSYSEDGGGEIQEKRTRFSLSHDQDSIATSDNLEATSCISDAASSHSAIGSDGEDNENMSDMTSANVSGRGSPSLSGRGTPLSQVGDAELENVEQRRPGPDLPVMVQKTNREDVTERFGKFDIKQELERDDVRSTVSDAWSTDVMASDSEPPEMNQLERLEEVAEEVLRSNLLGVQEVSEVSETASDAWSTDVLAASDTDEKQAERLREVDQQDDTENILPELQEEVFEENGSTPLASGVQSPEDSQKPTDETTAPVDPTPPLDRHFDPFAKSSPKSSKERQSEPNQVTFRHGDLENRPRAVSDIVGVFRKIDDHKYDHTSSQRVSASFKHAEGRVVSVLEQFDPFQHEALSKEGGAIPKKRAGQYSKNNSNSQNRGDNAQGLNNQIISPDQGISSPGFEDEVELRRNTERDSGVAETPEDQNPELINILSENMEQNLKLTEQQNLKIDNRLSTSSILDSFDPINNASFDQRGSRSLSEPVIPEFKRPNSLQSGVARELGLPPPGASTEVTPTNISVQIQEGLVEGPLTSSTDDTEVEVDLNDADTELVTMETAEIDMRDSGLGSFSKPAEFDPLGAVTQAGQGLIKLRSDTESSSGSGRSSEIEVSQEVVPSKVDSRLTRSDDHVIRKEKEFSDSDNGAAIPQGEQKKKSSSIFKAFKDKLKGTGSKKRTSNNRDDKEDMVPNGSVHVDPTCLGEKHSSLPSMHGAVDILDGTRNLNGTRPASSEQINNSLSQESSDDILAKYRKKPLAVIPPVTVKDSVPNIDKVKLNVKEESEEEGPPAYDPINLENCQAFQDAKRKLRMVLSTADIQTLPSQNGLIAGYYSPSIKSNDRKENDLVAFLKVQLAEAINLQDKDLVAQLHETLRCLRQFDNIGIKKLLKSMQEDYKNRSAYVAYLIRSRQGLLTTVGHLERLLHRIQRDKEVCNTHFISVCVRLFLDSKEKSLMKFMSDFTGLTVSDEKTDLVERFLDYLSRQMESDALWQAANEGQIEDAHLAIERLIMSRIYTHAMFPNGDGDQLRDQVLRDHIQKLADVISPNHKDLRIAKMYHYECPWPAAQAEIDMINAYKTPKDKLRCVLRCSSTIMNLLSMANPKSVPAADDFMPVLIYVLIKANPPSLLSTVQYVNSFYEKRLAGEEQYWWMQFTSAIEFIKTMDYTS</sequence>
<feature type="region of interest" description="Disordered" evidence="7">
    <location>
        <begin position="729"/>
        <end position="855"/>
    </location>
</feature>
<dbReference type="Gene3D" id="1.20.1050.80">
    <property type="entry name" value="VPS9 domain"/>
    <property type="match status" value="1"/>
</dbReference>
<feature type="compositionally biased region" description="Low complexity" evidence="7">
    <location>
        <begin position="621"/>
        <end position="636"/>
    </location>
</feature>
<dbReference type="FunFam" id="1.20.1050.80:FF:000001">
    <property type="entry name" value="GTPase-activating protein and VPS9 domain-containing protein 1 isoform X1"/>
    <property type="match status" value="1"/>
</dbReference>
<feature type="compositionally biased region" description="Basic and acidic residues" evidence="7">
    <location>
        <begin position="564"/>
        <end position="578"/>
    </location>
</feature>
<feature type="region of interest" description="Disordered" evidence="7">
    <location>
        <begin position="904"/>
        <end position="977"/>
    </location>
</feature>
<feature type="region of interest" description="Disordered" evidence="7">
    <location>
        <begin position="441"/>
        <end position="500"/>
    </location>
</feature>
<comment type="similarity">
    <text evidence="2">Belongs to the GAPVD1 family.</text>
</comment>
<keyword evidence="3" id="KW-0343">GTPase activation</keyword>
<dbReference type="GO" id="GO:0005096">
    <property type="term" value="F:GTPase activator activity"/>
    <property type="evidence" value="ECO:0007669"/>
    <property type="project" value="UniProtKB-KW"/>
</dbReference>
<dbReference type="GO" id="GO:0051049">
    <property type="term" value="P:regulation of transport"/>
    <property type="evidence" value="ECO:0007669"/>
    <property type="project" value="UniProtKB-ARBA"/>
</dbReference>
<dbReference type="Gene3D" id="1.10.246.120">
    <property type="match status" value="1"/>
</dbReference>
<dbReference type="Pfam" id="PF00616">
    <property type="entry name" value="RasGAP"/>
    <property type="match status" value="1"/>
</dbReference>
<keyword evidence="6" id="KW-0472">Membrane</keyword>
<evidence type="ECO:0000256" key="2">
    <source>
        <dbReference type="ARBA" id="ARBA00008489"/>
    </source>
</evidence>
<dbReference type="SUPFAM" id="SSF109993">
    <property type="entry name" value="VPS9 domain"/>
    <property type="match status" value="1"/>
</dbReference>
<feature type="compositionally biased region" description="Polar residues" evidence="7">
    <location>
        <begin position="732"/>
        <end position="742"/>
    </location>
</feature>
<feature type="compositionally biased region" description="Basic and acidic residues" evidence="7">
    <location>
        <begin position="752"/>
        <end position="764"/>
    </location>
</feature>
<feature type="compositionally biased region" description="Low complexity" evidence="7">
    <location>
        <begin position="1146"/>
        <end position="1160"/>
    </location>
</feature>
<feature type="region of interest" description="Disordered" evidence="7">
    <location>
        <begin position="597"/>
        <end position="636"/>
    </location>
</feature>
<dbReference type="InterPro" id="IPR045046">
    <property type="entry name" value="Vps9-like"/>
</dbReference>
<dbReference type="Pfam" id="PF02204">
    <property type="entry name" value="VPS9"/>
    <property type="match status" value="1"/>
</dbReference>
<feature type="compositionally biased region" description="Basic residues" evidence="7">
    <location>
        <begin position="472"/>
        <end position="482"/>
    </location>
</feature>
<reference evidence="8" key="1">
    <citation type="submission" date="2022-03" db="EMBL/GenBank/DDBJ databases">
        <authorList>
            <person name="Martin C."/>
        </authorList>
    </citation>
    <scope>NUCLEOTIDE SEQUENCE</scope>
</reference>
<evidence type="ECO:0000256" key="1">
    <source>
        <dbReference type="ARBA" id="ARBA00004170"/>
    </source>
</evidence>
<dbReference type="InterPro" id="IPR003123">
    <property type="entry name" value="VPS9"/>
</dbReference>
<proteinExistence type="inferred from homology"/>
<keyword evidence="9" id="KW-1185">Reference proteome</keyword>
<dbReference type="GO" id="GO:0016020">
    <property type="term" value="C:membrane"/>
    <property type="evidence" value="ECO:0007669"/>
    <property type="project" value="UniProtKB-SubCell"/>
</dbReference>
<evidence type="ECO:0000256" key="7">
    <source>
        <dbReference type="SAM" id="MobiDB-lite"/>
    </source>
</evidence>
<feature type="compositionally biased region" description="Basic and acidic residues" evidence="7">
    <location>
        <begin position="844"/>
        <end position="854"/>
    </location>
</feature>
<dbReference type="InterPro" id="IPR037191">
    <property type="entry name" value="VPS9_dom_sf"/>
</dbReference>
<dbReference type="Proteomes" id="UP000749559">
    <property type="component" value="Unassembled WGS sequence"/>
</dbReference>
<feature type="region of interest" description="Disordered" evidence="7">
    <location>
        <begin position="1140"/>
        <end position="1240"/>
    </location>
</feature>
<evidence type="ECO:0000313" key="9">
    <source>
        <dbReference type="Proteomes" id="UP000749559"/>
    </source>
</evidence>
<name>A0A8J1TZ08_OWEFU</name>
<feature type="compositionally biased region" description="Polar residues" evidence="7">
    <location>
        <begin position="919"/>
        <end position="948"/>
    </location>
</feature>